<evidence type="ECO:0000256" key="4">
    <source>
        <dbReference type="ARBA" id="ARBA00022563"/>
    </source>
</evidence>
<reference evidence="11 12" key="1">
    <citation type="submission" date="2016-11" db="EMBL/GenBank/DDBJ databases">
        <title>Comparative genomics of Bartonella apis.</title>
        <authorList>
            <person name="Engel P."/>
        </authorList>
    </citation>
    <scope>NUCLEOTIDE SEQUENCE [LARGE SCALE GENOMIC DNA]</scope>
    <source>
        <strain evidence="11 12">BBC0178</strain>
    </source>
</reference>
<dbReference type="EC" id="1.5.1.3" evidence="3 8"/>
<dbReference type="GO" id="GO:0070401">
    <property type="term" value="F:NADP+ binding"/>
    <property type="evidence" value="ECO:0007669"/>
    <property type="project" value="UniProtKB-ARBA"/>
</dbReference>
<sequence>MTTISLIVAVAENGVIGRDGGMPWRLSTDLKRFKSLTLGHPVIMGRKTWDSLGKPLPERVNIVITRDKSFSGEGALVAHSLSEARQIAEEEAIKAKTDEIFVIGGGTVFKEALPFADRMYVTEILSPVEGDTFFPSFNPENWRALSTEMVPEGPKDTFPTRFVVYKRQ</sequence>
<evidence type="ECO:0000256" key="5">
    <source>
        <dbReference type="ARBA" id="ARBA00022857"/>
    </source>
</evidence>
<evidence type="ECO:0000256" key="3">
    <source>
        <dbReference type="ARBA" id="ARBA00012856"/>
    </source>
</evidence>
<dbReference type="EMBL" id="CP015820">
    <property type="protein sequence ID" value="AQT42488.1"/>
    <property type="molecule type" value="Genomic_DNA"/>
</dbReference>
<dbReference type="InterPro" id="IPR024072">
    <property type="entry name" value="DHFR-like_dom_sf"/>
</dbReference>
<dbReference type="KEGG" id="bapa:BBC0178_010030"/>
<dbReference type="PIRSF" id="PIRSF000194">
    <property type="entry name" value="DHFR"/>
    <property type="match status" value="1"/>
</dbReference>
<dbReference type="PROSITE" id="PS00075">
    <property type="entry name" value="DHFR_1"/>
    <property type="match status" value="1"/>
</dbReference>
<dbReference type="GO" id="GO:0046654">
    <property type="term" value="P:tetrahydrofolate biosynthetic process"/>
    <property type="evidence" value="ECO:0007669"/>
    <property type="project" value="UniProtKB-UniPathway"/>
</dbReference>
<evidence type="ECO:0000256" key="9">
    <source>
        <dbReference type="RuleBase" id="RU004474"/>
    </source>
</evidence>
<evidence type="ECO:0000313" key="12">
    <source>
        <dbReference type="Proteomes" id="UP000189660"/>
    </source>
</evidence>
<keyword evidence="6 8" id="KW-0560">Oxidoreductase</keyword>
<name>A0A1U9MAZ8_9HYPH</name>
<comment type="similarity">
    <text evidence="2 8 9">Belongs to the dihydrofolate reductase family.</text>
</comment>
<dbReference type="SUPFAM" id="SSF53597">
    <property type="entry name" value="Dihydrofolate reductase-like"/>
    <property type="match status" value="1"/>
</dbReference>
<evidence type="ECO:0000256" key="2">
    <source>
        <dbReference type="ARBA" id="ARBA00009539"/>
    </source>
</evidence>
<comment type="pathway">
    <text evidence="1 8">Cofactor biosynthesis; tetrahydrofolate biosynthesis; 5,6,7,8-tetrahydrofolate from 7,8-dihydrofolate: step 1/1.</text>
</comment>
<dbReference type="GO" id="GO:0046655">
    <property type="term" value="P:folic acid metabolic process"/>
    <property type="evidence" value="ECO:0007669"/>
    <property type="project" value="TreeGrafter"/>
</dbReference>
<dbReference type="InterPro" id="IPR012259">
    <property type="entry name" value="DHFR"/>
</dbReference>
<dbReference type="AlphaFoldDB" id="A0A1U9MAZ8"/>
<comment type="catalytic activity">
    <reaction evidence="8">
        <text>(6S)-5,6,7,8-tetrahydrofolate + NADP(+) = 7,8-dihydrofolate + NADPH + H(+)</text>
        <dbReference type="Rhea" id="RHEA:15009"/>
        <dbReference type="ChEBI" id="CHEBI:15378"/>
        <dbReference type="ChEBI" id="CHEBI:57451"/>
        <dbReference type="ChEBI" id="CHEBI:57453"/>
        <dbReference type="ChEBI" id="CHEBI:57783"/>
        <dbReference type="ChEBI" id="CHEBI:58349"/>
        <dbReference type="EC" id="1.5.1.3"/>
    </reaction>
</comment>
<dbReference type="PRINTS" id="PR00070">
    <property type="entry name" value="DHFR"/>
</dbReference>
<dbReference type="InterPro" id="IPR017925">
    <property type="entry name" value="DHFR_CS"/>
</dbReference>
<feature type="domain" description="DHFR" evidence="10">
    <location>
        <begin position="3"/>
        <end position="167"/>
    </location>
</feature>
<evidence type="ECO:0000256" key="1">
    <source>
        <dbReference type="ARBA" id="ARBA00004903"/>
    </source>
</evidence>
<dbReference type="UniPathway" id="UPA00077">
    <property type="reaction ID" value="UER00158"/>
</dbReference>
<keyword evidence="12" id="KW-1185">Reference proteome</keyword>
<dbReference type="PANTHER" id="PTHR48069">
    <property type="entry name" value="DIHYDROFOLATE REDUCTASE"/>
    <property type="match status" value="1"/>
</dbReference>
<evidence type="ECO:0000256" key="8">
    <source>
        <dbReference type="PIRNR" id="PIRNR000194"/>
    </source>
</evidence>
<dbReference type="CDD" id="cd00209">
    <property type="entry name" value="DHFR"/>
    <property type="match status" value="1"/>
</dbReference>
<gene>
    <name evidence="11" type="ORF">BBC0178_010030</name>
</gene>
<dbReference type="GO" id="GO:0005829">
    <property type="term" value="C:cytosol"/>
    <property type="evidence" value="ECO:0007669"/>
    <property type="project" value="TreeGrafter"/>
</dbReference>
<dbReference type="Gene3D" id="3.40.430.10">
    <property type="entry name" value="Dihydrofolate Reductase, subunit A"/>
    <property type="match status" value="1"/>
</dbReference>
<evidence type="ECO:0000256" key="6">
    <source>
        <dbReference type="ARBA" id="ARBA00023002"/>
    </source>
</evidence>
<dbReference type="InterPro" id="IPR001796">
    <property type="entry name" value="DHFR_dom"/>
</dbReference>
<evidence type="ECO:0000256" key="7">
    <source>
        <dbReference type="ARBA" id="ARBA00025067"/>
    </source>
</evidence>
<dbReference type="Proteomes" id="UP000189660">
    <property type="component" value="Chromosome"/>
</dbReference>
<dbReference type="Pfam" id="PF00186">
    <property type="entry name" value="DHFR_1"/>
    <property type="match status" value="1"/>
</dbReference>
<dbReference type="GO" id="GO:0046452">
    <property type="term" value="P:dihydrofolate metabolic process"/>
    <property type="evidence" value="ECO:0007669"/>
    <property type="project" value="TreeGrafter"/>
</dbReference>
<keyword evidence="5 8" id="KW-0521">NADP</keyword>
<comment type="function">
    <text evidence="7 8">Key enzyme in folate metabolism. Catalyzes an essential reaction for de novo glycine and purine synthesis, and for DNA precursor synthesis.</text>
</comment>
<evidence type="ECO:0000259" key="10">
    <source>
        <dbReference type="PROSITE" id="PS51330"/>
    </source>
</evidence>
<keyword evidence="4 8" id="KW-0554">One-carbon metabolism</keyword>
<dbReference type="GO" id="GO:0006730">
    <property type="term" value="P:one-carbon metabolic process"/>
    <property type="evidence" value="ECO:0007669"/>
    <property type="project" value="UniProtKB-KW"/>
</dbReference>
<dbReference type="PROSITE" id="PS51330">
    <property type="entry name" value="DHFR_2"/>
    <property type="match status" value="1"/>
</dbReference>
<dbReference type="GO" id="GO:0004146">
    <property type="term" value="F:dihydrofolate reductase activity"/>
    <property type="evidence" value="ECO:0007669"/>
    <property type="project" value="UniProtKB-EC"/>
</dbReference>
<proteinExistence type="inferred from homology"/>
<dbReference type="FunFam" id="3.40.430.10:FF:000001">
    <property type="entry name" value="Dihydrofolate reductase"/>
    <property type="match status" value="1"/>
</dbReference>
<organism evidence="11 12">
    <name type="scientific">Bartonella apihabitans</name>
    <dbReference type="NCBI Taxonomy" id="2750929"/>
    <lineage>
        <taxon>Bacteria</taxon>
        <taxon>Pseudomonadati</taxon>
        <taxon>Pseudomonadota</taxon>
        <taxon>Alphaproteobacteria</taxon>
        <taxon>Hyphomicrobiales</taxon>
        <taxon>Bartonellaceae</taxon>
        <taxon>Bartonella</taxon>
    </lineage>
</organism>
<evidence type="ECO:0000313" key="11">
    <source>
        <dbReference type="EMBL" id="AQT42488.1"/>
    </source>
</evidence>
<dbReference type="PANTHER" id="PTHR48069:SF3">
    <property type="entry name" value="DIHYDROFOLATE REDUCTASE"/>
    <property type="match status" value="1"/>
</dbReference>
<protein>
    <recommendedName>
        <fullName evidence="3 8">Dihydrofolate reductase</fullName>
        <ecNumber evidence="3 8">1.5.1.3</ecNumber>
    </recommendedName>
</protein>
<accession>A0A1U9MAZ8</accession>